<keyword evidence="8" id="KW-1185">Reference proteome</keyword>
<dbReference type="Proteomes" id="UP001497382">
    <property type="component" value="Unassembled WGS sequence"/>
</dbReference>
<dbReference type="GO" id="GO:0005524">
    <property type="term" value="F:ATP binding"/>
    <property type="evidence" value="ECO:0007669"/>
    <property type="project" value="InterPro"/>
</dbReference>
<feature type="compositionally biased region" description="Low complexity" evidence="5">
    <location>
        <begin position="431"/>
        <end position="441"/>
    </location>
</feature>
<evidence type="ECO:0000256" key="5">
    <source>
        <dbReference type="SAM" id="MobiDB-lite"/>
    </source>
</evidence>
<evidence type="ECO:0000256" key="3">
    <source>
        <dbReference type="ARBA" id="ARBA00023235"/>
    </source>
</evidence>
<dbReference type="GO" id="GO:0000724">
    <property type="term" value="P:double-strand break repair via homologous recombination"/>
    <property type="evidence" value="ECO:0007669"/>
    <property type="project" value="TreeGrafter"/>
</dbReference>
<dbReference type="GO" id="GO:0005634">
    <property type="term" value="C:nucleus"/>
    <property type="evidence" value="ECO:0007669"/>
    <property type="project" value="TreeGrafter"/>
</dbReference>
<dbReference type="PROSITE" id="PS51192">
    <property type="entry name" value="HELICASE_ATP_BIND_1"/>
    <property type="match status" value="1"/>
</dbReference>
<keyword evidence="3" id="KW-0413">Isomerase</keyword>
<feature type="region of interest" description="Disordered" evidence="5">
    <location>
        <begin position="137"/>
        <end position="218"/>
    </location>
</feature>
<reference evidence="7 8" key="1">
    <citation type="submission" date="2024-04" db="EMBL/GenBank/DDBJ databases">
        <authorList>
            <person name="Rising A."/>
            <person name="Reimegard J."/>
            <person name="Sonavane S."/>
            <person name="Akerstrom W."/>
            <person name="Nylinder S."/>
            <person name="Hedman E."/>
            <person name="Kallberg Y."/>
        </authorList>
    </citation>
    <scope>NUCLEOTIDE SEQUENCE [LARGE SCALE GENOMIC DNA]</scope>
</reference>
<dbReference type="InterPro" id="IPR027417">
    <property type="entry name" value="P-loop_NTPase"/>
</dbReference>
<comment type="similarity">
    <text evidence="1">Belongs to the helicase family. RecQ subfamily.</text>
</comment>
<dbReference type="Pfam" id="PF00270">
    <property type="entry name" value="DEAD"/>
    <property type="match status" value="1"/>
</dbReference>
<dbReference type="GO" id="GO:0005694">
    <property type="term" value="C:chromosome"/>
    <property type="evidence" value="ECO:0007669"/>
    <property type="project" value="TreeGrafter"/>
</dbReference>
<feature type="compositionally biased region" description="Basic and acidic residues" evidence="5">
    <location>
        <begin position="151"/>
        <end position="165"/>
    </location>
</feature>
<evidence type="ECO:0000313" key="7">
    <source>
        <dbReference type="EMBL" id="CAL1288298.1"/>
    </source>
</evidence>
<dbReference type="GO" id="GO:0043138">
    <property type="term" value="F:3'-5' DNA helicase activity"/>
    <property type="evidence" value="ECO:0007669"/>
    <property type="project" value="TreeGrafter"/>
</dbReference>
<sequence length="682" mass="75498">MSCLPFNNLDEHLARFAASKKSVVTNQNVANVKHFTFKKSLSLGKQNSSRSVPVLQSNENKQITSHSNKILSAKHNQVPIQPLPIKTVKKQGTITSFFSQSEDTTKEVCPNKKEKSLNSSFLIDDFLLDDLDDFEIPSSRNANNKKGGCNDVRENKSSETKKESSPKLTLFNSHQSSGQGLSSVEKSKDSNSKEEISISGSKNHSESNSTSTDSSGKANGIASHNIGFVNSKELIDLGACNSLSFSDDEYVIPLSAKKKNTRRLLSDDEDENVDTKSKEATLHKGLTESKQKDSLQMRNKPSEFSEIDEQISSFSLCSIENNDSADVTSVLHSLQEMNIEIMTKICDLIQREEKLQIQNKDLNTLLNTRKKVLLQLETVKKKSSLKSSDDLFPKPLPLQKLKPGLLFQPNDASSKHSTPKSSNVFLNGTKESSLSSSNSISSEHRSINNERSSSGSAELSYKIVSHQKEFPPKEKLERANPGAQSPNLNYSTSVINIEDIETQNLMEQSIYDISDDELSPVLIKESVQNIDEEIISGKFHGNQRDDGASREFKGFNFPFSKDVSNVFHNIFGLKMFRHNQLEAINAALLGNDCFVLMPTGGGKSLCYQLPSLVNSGVTIVVSPLRSLIMDQVQKLNSLDIPACCLTGDTDASTSNYIYQQLASREPSIKLLYLTPEKDQCQC</sequence>
<keyword evidence="4" id="KW-0539">Nucleus</keyword>
<dbReference type="Gene3D" id="3.40.50.300">
    <property type="entry name" value="P-loop containing nucleotide triphosphate hydrolases"/>
    <property type="match status" value="1"/>
</dbReference>
<dbReference type="GO" id="GO:0005737">
    <property type="term" value="C:cytoplasm"/>
    <property type="evidence" value="ECO:0007669"/>
    <property type="project" value="TreeGrafter"/>
</dbReference>
<dbReference type="PANTHER" id="PTHR13710:SF153">
    <property type="entry name" value="RECQ-LIKE DNA HELICASE BLM"/>
    <property type="match status" value="1"/>
</dbReference>
<accession>A0AAV2AW51</accession>
<evidence type="ECO:0000256" key="2">
    <source>
        <dbReference type="ARBA" id="ARBA00023125"/>
    </source>
</evidence>
<protein>
    <recommendedName>
        <fullName evidence="6">Helicase ATP-binding domain-containing protein</fullName>
    </recommendedName>
</protein>
<organism evidence="7 8">
    <name type="scientific">Larinioides sclopetarius</name>
    <dbReference type="NCBI Taxonomy" id="280406"/>
    <lineage>
        <taxon>Eukaryota</taxon>
        <taxon>Metazoa</taxon>
        <taxon>Ecdysozoa</taxon>
        <taxon>Arthropoda</taxon>
        <taxon>Chelicerata</taxon>
        <taxon>Arachnida</taxon>
        <taxon>Araneae</taxon>
        <taxon>Araneomorphae</taxon>
        <taxon>Entelegynae</taxon>
        <taxon>Araneoidea</taxon>
        <taxon>Araneidae</taxon>
        <taxon>Larinioides</taxon>
    </lineage>
</organism>
<dbReference type="SUPFAM" id="SSF52540">
    <property type="entry name" value="P-loop containing nucleoside triphosphate hydrolases"/>
    <property type="match status" value="1"/>
</dbReference>
<name>A0AAV2AW51_9ARAC</name>
<evidence type="ECO:0000259" key="6">
    <source>
        <dbReference type="PROSITE" id="PS51192"/>
    </source>
</evidence>
<feature type="compositionally biased region" description="Basic and acidic residues" evidence="5">
    <location>
        <begin position="185"/>
        <end position="196"/>
    </location>
</feature>
<keyword evidence="2" id="KW-0238">DNA-binding</keyword>
<gene>
    <name evidence="7" type="ORF">LARSCL_LOCUS15268</name>
</gene>
<dbReference type="GO" id="GO:0009378">
    <property type="term" value="F:four-way junction helicase activity"/>
    <property type="evidence" value="ECO:0007669"/>
    <property type="project" value="TreeGrafter"/>
</dbReference>
<dbReference type="PANTHER" id="PTHR13710">
    <property type="entry name" value="DNA HELICASE RECQ FAMILY MEMBER"/>
    <property type="match status" value="1"/>
</dbReference>
<dbReference type="GO" id="GO:0003677">
    <property type="term" value="F:DNA binding"/>
    <property type="evidence" value="ECO:0007669"/>
    <property type="project" value="UniProtKB-KW"/>
</dbReference>
<dbReference type="AlphaFoldDB" id="A0AAV2AW51"/>
<feature type="region of interest" description="Disordered" evidence="5">
    <location>
        <begin position="403"/>
        <end position="458"/>
    </location>
</feature>
<feature type="compositionally biased region" description="Polar residues" evidence="5">
    <location>
        <begin position="170"/>
        <end position="184"/>
    </location>
</feature>
<dbReference type="InterPro" id="IPR011545">
    <property type="entry name" value="DEAD/DEAH_box_helicase_dom"/>
</dbReference>
<dbReference type="InterPro" id="IPR014001">
    <property type="entry name" value="Helicase_ATP-bd"/>
</dbReference>
<dbReference type="EMBL" id="CAXIEN010000229">
    <property type="protein sequence ID" value="CAL1288298.1"/>
    <property type="molecule type" value="Genomic_DNA"/>
</dbReference>
<evidence type="ECO:0000256" key="1">
    <source>
        <dbReference type="ARBA" id="ARBA00005446"/>
    </source>
</evidence>
<comment type="caution">
    <text evidence="7">The sequence shown here is derived from an EMBL/GenBank/DDBJ whole genome shotgun (WGS) entry which is preliminary data.</text>
</comment>
<evidence type="ECO:0000256" key="4">
    <source>
        <dbReference type="ARBA" id="ARBA00023242"/>
    </source>
</evidence>
<feature type="compositionally biased region" description="Low complexity" evidence="5">
    <location>
        <begin position="206"/>
        <end position="215"/>
    </location>
</feature>
<feature type="domain" description="Helicase ATP-binding" evidence="6">
    <location>
        <begin position="584"/>
        <end position="682"/>
    </location>
</feature>
<evidence type="ECO:0000313" key="8">
    <source>
        <dbReference type="Proteomes" id="UP001497382"/>
    </source>
</evidence>
<feature type="compositionally biased region" description="Polar residues" evidence="5">
    <location>
        <begin position="410"/>
        <end position="430"/>
    </location>
</feature>
<proteinExistence type="inferred from homology"/>